<dbReference type="VEuPathDB" id="FungiDB:PSTT_16332"/>
<dbReference type="OrthoDB" id="10263185at2759"/>
<dbReference type="Pfam" id="PF03914">
    <property type="entry name" value="CBF"/>
    <property type="match status" value="1"/>
</dbReference>
<dbReference type="InterPro" id="IPR005612">
    <property type="entry name" value="CCAAT-binding_factor"/>
</dbReference>
<dbReference type="AlphaFoldDB" id="A0A2S4UG97"/>
<evidence type="ECO:0000256" key="2">
    <source>
        <dbReference type="SAM" id="MobiDB-lite"/>
    </source>
</evidence>
<evidence type="ECO:0000313" key="4">
    <source>
        <dbReference type="EMBL" id="POV96318.1"/>
    </source>
</evidence>
<evidence type="ECO:0000313" key="5">
    <source>
        <dbReference type="Proteomes" id="UP000238274"/>
    </source>
</evidence>
<dbReference type="PANTHER" id="PTHR12455">
    <property type="entry name" value="NUCLEOLAR COMPLEX PROTEIN 4"/>
    <property type="match status" value="1"/>
</dbReference>
<dbReference type="InterPro" id="IPR027193">
    <property type="entry name" value="Noc4"/>
</dbReference>
<accession>A0A2S4UG97</accession>
<organism evidence="4 5">
    <name type="scientific">Puccinia striiformis</name>
    <dbReference type="NCBI Taxonomy" id="27350"/>
    <lineage>
        <taxon>Eukaryota</taxon>
        <taxon>Fungi</taxon>
        <taxon>Dikarya</taxon>
        <taxon>Basidiomycota</taxon>
        <taxon>Pucciniomycotina</taxon>
        <taxon>Pucciniomycetes</taxon>
        <taxon>Pucciniales</taxon>
        <taxon>Pucciniaceae</taxon>
        <taxon>Puccinia</taxon>
    </lineage>
</organism>
<comment type="caution">
    <text evidence="4">The sequence shown here is derived from an EMBL/GenBank/DDBJ whole genome shotgun (WGS) entry which is preliminary data.</text>
</comment>
<dbReference type="VEuPathDB" id="FungiDB:PSHT_15209"/>
<evidence type="ECO:0000259" key="3">
    <source>
        <dbReference type="Pfam" id="PF03914"/>
    </source>
</evidence>
<feature type="compositionally biased region" description="Polar residues" evidence="2">
    <location>
        <begin position="301"/>
        <end position="310"/>
    </location>
</feature>
<name>A0A2S4UG97_9BASI</name>
<sequence length="691" mass="78440">MAPKSIPTARTKEKSNKTSTKQLLKQIKEHELLIKNSQNQDLNPIADLLESLSQQAGLSPEINGQVTHALIYTLHRIFSSLIRQGRIHGSPVTQTEETEQQAVKLVKEWLKTQYSQYIDHLLSLLLTTYQQDGGGYQIELDCLTILMNLIRSESDLIRTLKHKVDNLKYPTSGFESSTFLKLVKTLLVPTSSITVPISVRSEFILRYLNFCDDIRFRFLKDATFLCQSFNTESGQQSRQKKKKVQKPKTGTRESKEGETEERKEQKKGLTQNLLIYLESITTMPTKVEELNQFWTGKPAGISSQGEVSSGTKRKKSRENERASKKKKKSKLVNDDGSTGIFDDDLTDSNEDNSDLSSSAEDTPKQNKTLIHPLLSLRAHQKAFSDAWISFLSIQNLSEIEIKRVLKILHDQVIPHMIDPKILLDFLVDSIDFGGSISVLSLNALFTLMSKHNLDYPDFYTRLYALIDPSILHTRHRPRFFRMLEVFLSSTHLPVNIIASFIKKIGRLCLYGPPGAIITVVPFCYNLIKLHPTLMALLHRLPSDSSSKSGGTLKALEITFPGNELRTDINDYPPRTDPFKLDEPDPLKTEAIFSSAWEFVGLRSHYLASISTLFKVFQESFDKPNYELEDFLDHTYSSLIETETTRIVKKPPALSLFALSYKEPPPSSSSTSKKDNIKKLVVNDVVDQIWKI</sequence>
<feature type="compositionally biased region" description="Acidic residues" evidence="2">
    <location>
        <begin position="341"/>
        <end position="353"/>
    </location>
</feature>
<feature type="domain" description="CCAAT-binding factor" evidence="3">
    <location>
        <begin position="437"/>
        <end position="612"/>
    </location>
</feature>
<comment type="similarity">
    <text evidence="1">Belongs to the CBF/MAK21 family.</text>
</comment>
<feature type="region of interest" description="Disordered" evidence="2">
    <location>
        <begin position="1"/>
        <end position="20"/>
    </location>
</feature>
<proteinExistence type="inferred from homology"/>
<evidence type="ECO:0000256" key="1">
    <source>
        <dbReference type="ARBA" id="ARBA00007797"/>
    </source>
</evidence>
<reference evidence="5" key="3">
    <citation type="journal article" date="2018" name="Mol. Plant Microbe Interact.">
        <title>Genome sequence resources for the wheat stripe rust pathogen (Puccinia striiformis f. sp. tritici) and the barley stripe rust pathogen (Puccinia striiformis f. sp. hordei).</title>
        <authorList>
            <person name="Xia C."/>
            <person name="Wang M."/>
            <person name="Yin C."/>
            <person name="Cornejo O.E."/>
            <person name="Hulbert S.H."/>
            <person name="Chen X."/>
        </authorList>
    </citation>
    <scope>NUCLEOTIDE SEQUENCE [LARGE SCALE GENOMIC DNA]</scope>
    <source>
        <strain evidence="5">93TX-2</strain>
    </source>
</reference>
<dbReference type="PANTHER" id="PTHR12455:SF0">
    <property type="entry name" value="NUCLEOLAR COMPLEX PROTEIN 4 HOMOLOG"/>
    <property type="match status" value="1"/>
</dbReference>
<feature type="region of interest" description="Disordered" evidence="2">
    <location>
        <begin position="298"/>
        <end position="363"/>
    </location>
</feature>
<dbReference type="GO" id="GO:0042254">
    <property type="term" value="P:ribosome biogenesis"/>
    <property type="evidence" value="ECO:0007669"/>
    <property type="project" value="InterPro"/>
</dbReference>
<reference evidence="5" key="2">
    <citation type="journal article" date="2018" name="BMC Genomics">
        <title>Genomic insights into host adaptation between the wheat stripe rust pathogen (Puccinia striiformis f. sp. tritici) and the barley stripe rust pathogen (Puccinia striiformis f. sp. hordei).</title>
        <authorList>
            <person name="Xia C."/>
            <person name="Wang M."/>
            <person name="Yin C."/>
            <person name="Cornejo O.E."/>
            <person name="Hulbert S.H."/>
            <person name="Chen X."/>
        </authorList>
    </citation>
    <scope>NUCLEOTIDE SEQUENCE [LARGE SCALE GENOMIC DNA]</scope>
    <source>
        <strain evidence="5">93TX-2</strain>
    </source>
</reference>
<dbReference type="Proteomes" id="UP000238274">
    <property type="component" value="Unassembled WGS sequence"/>
</dbReference>
<keyword evidence="5" id="KW-1185">Reference proteome</keyword>
<reference evidence="4 5" key="1">
    <citation type="submission" date="2017-12" db="EMBL/GenBank/DDBJ databases">
        <title>Gene loss provides genomic basis for host adaptation in cereal stripe rust fungi.</title>
        <authorList>
            <person name="Xia C."/>
        </authorList>
    </citation>
    <scope>NUCLEOTIDE SEQUENCE [LARGE SCALE GENOMIC DNA]</scope>
    <source>
        <strain evidence="4 5">93TX-2</strain>
    </source>
</reference>
<dbReference type="EMBL" id="PKSM01000374">
    <property type="protein sequence ID" value="POV96318.1"/>
    <property type="molecule type" value="Genomic_DNA"/>
</dbReference>
<protein>
    <recommendedName>
        <fullName evidence="3">CCAAT-binding factor domain-containing protein</fullName>
    </recommendedName>
</protein>
<feature type="region of interest" description="Disordered" evidence="2">
    <location>
        <begin position="235"/>
        <end position="266"/>
    </location>
</feature>
<dbReference type="GO" id="GO:0032040">
    <property type="term" value="C:small-subunit processome"/>
    <property type="evidence" value="ECO:0007669"/>
    <property type="project" value="TreeGrafter"/>
</dbReference>
<dbReference type="GO" id="GO:0030692">
    <property type="term" value="C:Noc4p-Nop14p complex"/>
    <property type="evidence" value="ECO:0007669"/>
    <property type="project" value="TreeGrafter"/>
</dbReference>
<feature type="compositionally biased region" description="Basic and acidic residues" evidence="2">
    <location>
        <begin position="250"/>
        <end position="266"/>
    </location>
</feature>
<gene>
    <name evidence="4" type="ORF">PSHT_15209</name>
</gene>